<dbReference type="Gene3D" id="1.20.120.530">
    <property type="entry name" value="GntR ligand-binding domain-like"/>
    <property type="match status" value="1"/>
</dbReference>
<dbReference type="AlphaFoldDB" id="A0A6N6W949"/>
<dbReference type="Proteomes" id="UP000463700">
    <property type="component" value="Unassembled WGS sequence"/>
</dbReference>
<dbReference type="EMBL" id="VOSW01000054">
    <property type="protein sequence ID" value="KAE8756976.1"/>
    <property type="molecule type" value="Genomic_DNA"/>
</dbReference>
<evidence type="ECO:0000313" key="6">
    <source>
        <dbReference type="Proteomes" id="UP000463700"/>
    </source>
</evidence>
<comment type="caution">
    <text evidence="5">The sequence shown here is derived from an EMBL/GenBank/DDBJ whole genome shotgun (WGS) entry which is preliminary data.</text>
</comment>
<dbReference type="Gene3D" id="1.10.10.10">
    <property type="entry name" value="Winged helix-like DNA-binding domain superfamily/Winged helix DNA-binding domain"/>
    <property type="match status" value="1"/>
</dbReference>
<dbReference type="GO" id="GO:0003677">
    <property type="term" value="F:DNA binding"/>
    <property type="evidence" value="ECO:0007669"/>
    <property type="project" value="UniProtKB-KW"/>
</dbReference>
<organism evidence="5 6">
    <name type="scientific">Paraburkholderia madseniana</name>
    <dbReference type="NCBI Taxonomy" id="2599607"/>
    <lineage>
        <taxon>Bacteria</taxon>
        <taxon>Pseudomonadati</taxon>
        <taxon>Pseudomonadota</taxon>
        <taxon>Betaproteobacteria</taxon>
        <taxon>Burkholderiales</taxon>
        <taxon>Burkholderiaceae</taxon>
        <taxon>Paraburkholderia</taxon>
    </lineage>
</organism>
<feature type="domain" description="HTH gntR-type" evidence="4">
    <location>
        <begin position="44"/>
        <end position="111"/>
    </location>
</feature>
<gene>
    <name evidence="5" type="ORF">FSO04_26425</name>
</gene>
<dbReference type="InterPro" id="IPR011711">
    <property type="entry name" value="GntR_C"/>
</dbReference>
<evidence type="ECO:0000259" key="4">
    <source>
        <dbReference type="PROSITE" id="PS50949"/>
    </source>
</evidence>
<reference evidence="5 6" key="1">
    <citation type="journal article" date="2020" name="Int. J. Syst. Evol. Microbiol.">
        <title>Paraburkholderia madseniana sp. nov., a phenolic acid-degrading bacterium isolated from acidic forest soil.</title>
        <authorList>
            <person name="Wilhelm R.C."/>
            <person name="Murphy S.J.L."/>
            <person name="Feriancek N.M."/>
            <person name="Karasz D.C."/>
            <person name="DeRito C.M."/>
            <person name="Newman J.D."/>
            <person name="Buckley D.H."/>
        </authorList>
    </citation>
    <scope>NUCLEOTIDE SEQUENCE [LARGE SCALE GENOMIC DNA]</scope>
    <source>
        <strain evidence="5 6">RP11</strain>
    </source>
</reference>
<dbReference type="SUPFAM" id="SSF48008">
    <property type="entry name" value="GntR ligand-binding domain-like"/>
    <property type="match status" value="1"/>
</dbReference>
<dbReference type="InterPro" id="IPR000524">
    <property type="entry name" value="Tscrpt_reg_HTH_GntR"/>
</dbReference>
<keyword evidence="1" id="KW-0805">Transcription regulation</keyword>
<keyword evidence="3" id="KW-0804">Transcription</keyword>
<dbReference type="GO" id="GO:0003700">
    <property type="term" value="F:DNA-binding transcription factor activity"/>
    <property type="evidence" value="ECO:0007669"/>
    <property type="project" value="InterPro"/>
</dbReference>
<accession>A0A6N6W949</accession>
<dbReference type="CDD" id="cd07377">
    <property type="entry name" value="WHTH_GntR"/>
    <property type="match status" value="1"/>
</dbReference>
<sequence length="254" mass="27656">MIDCWCSTTTLHKLNGIMSTTDDNIADVAVPTGSRGGRGSPRPLTMPEQIAESITDAVLRGDYQPGDRVREQELASQFQVSRGPIREALRILEKSGVVRILPQRGAHITQLSAKEVNDLFEVRRSLIGLLARKICPAPPALIKAVDQQVRALEALGGQESATEEHAKISMLLSRLLLAACDNHRLVEMLESLVNQTARYTRLGLREPQRRTQSAASWRSFVIALEAGNADLAAAALEGLVEASRVAAVKHLQQG</sequence>
<name>A0A6N6W949_9BURK</name>
<evidence type="ECO:0000256" key="3">
    <source>
        <dbReference type="ARBA" id="ARBA00023163"/>
    </source>
</evidence>
<dbReference type="Pfam" id="PF07729">
    <property type="entry name" value="FCD"/>
    <property type="match status" value="1"/>
</dbReference>
<dbReference type="PANTHER" id="PTHR43537">
    <property type="entry name" value="TRANSCRIPTIONAL REGULATOR, GNTR FAMILY"/>
    <property type="match status" value="1"/>
</dbReference>
<dbReference type="SMART" id="SM00895">
    <property type="entry name" value="FCD"/>
    <property type="match status" value="1"/>
</dbReference>
<dbReference type="PANTHER" id="PTHR43537:SF24">
    <property type="entry name" value="GLUCONATE OPERON TRANSCRIPTIONAL REPRESSOR"/>
    <property type="match status" value="1"/>
</dbReference>
<dbReference type="PRINTS" id="PR00035">
    <property type="entry name" value="HTHGNTR"/>
</dbReference>
<dbReference type="InterPro" id="IPR008920">
    <property type="entry name" value="TF_FadR/GntR_C"/>
</dbReference>
<proteinExistence type="predicted"/>
<dbReference type="OrthoDB" id="8959245at2"/>
<dbReference type="PROSITE" id="PS50949">
    <property type="entry name" value="HTH_GNTR"/>
    <property type="match status" value="1"/>
</dbReference>
<dbReference type="InterPro" id="IPR036390">
    <property type="entry name" value="WH_DNA-bd_sf"/>
</dbReference>
<evidence type="ECO:0000256" key="2">
    <source>
        <dbReference type="ARBA" id="ARBA00023125"/>
    </source>
</evidence>
<keyword evidence="2" id="KW-0238">DNA-binding</keyword>
<dbReference type="Pfam" id="PF00392">
    <property type="entry name" value="GntR"/>
    <property type="match status" value="1"/>
</dbReference>
<evidence type="ECO:0000256" key="1">
    <source>
        <dbReference type="ARBA" id="ARBA00023015"/>
    </source>
</evidence>
<protein>
    <submittedName>
        <fullName evidence="5">GntR family transcriptional regulator</fullName>
    </submittedName>
</protein>
<dbReference type="SUPFAM" id="SSF46785">
    <property type="entry name" value="Winged helix' DNA-binding domain"/>
    <property type="match status" value="1"/>
</dbReference>
<dbReference type="SMART" id="SM00345">
    <property type="entry name" value="HTH_GNTR"/>
    <property type="match status" value="1"/>
</dbReference>
<dbReference type="InterPro" id="IPR036388">
    <property type="entry name" value="WH-like_DNA-bd_sf"/>
</dbReference>
<evidence type="ECO:0000313" key="5">
    <source>
        <dbReference type="EMBL" id="KAE8756976.1"/>
    </source>
</evidence>